<name>A0A1X1GH96_STROR</name>
<reference evidence="2 3" key="1">
    <citation type="journal article" date="2016" name="Eur. J. Clin. Microbiol. Infect. Dis.">
        <title>Whole genome sequencing as a tool for phylogenetic analysis of clinical strains of Mitis group streptococci.</title>
        <authorList>
            <person name="Rasmussen L.H."/>
            <person name="Dargis R."/>
            <person name="Hojholt K."/>
            <person name="Christensen J.J."/>
            <person name="Skovgaard O."/>
            <person name="Justesen U.S."/>
            <person name="Rosenvinge F.S."/>
            <person name="Moser C."/>
            <person name="Lukjancenko O."/>
            <person name="Rasmussen S."/>
            <person name="Nielsen X.C."/>
        </authorList>
    </citation>
    <scope>NUCLEOTIDE SEQUENCE [LARGE SCALE GENOMIC DNA]</scope>
    <source>
        <strain evidence="2 3">OD_314165_09</strain>
    </source>
</reference>
<keyword evidence="1" id="KW-0472">Membrane</keyword>
<feature type="transmembrane region" description="Helical" evidence="1">
    <location>
        <begin position="7"/>
        <end position="26"/>
    </location>
</feature>
<feature type="transmembrane region" description="Helical" evidence="1">
    <location>
        <begin position="46"/>
        <end position="67"/>
    </location>
</feature>
<sequence>MTLKRFIELFIYLNSIGLVVHLFFGVSGKNSKGILPSLLSLDYRYIWFPIVTYMLFFFLGLVILLLAKHLEGKKLKK</sequence>
<dbReference type="EMBL" id="NCUG01000018">
    <property type="protein sequence ID" value="ORO46113.1"/>
    <property type="molecule type" value="Genomic_DNA"/>
</dbReference>
<protein>
    <recommendedName>
        <fullName evidence="4">DUF3955 domain-containing protein</fullName>
    </recommendedName>
</protein>
<keyword evidence="1" id="KW-0812">Transmembrane</keyword>
<gene>
    <name evidence="2" type="ORF">B7725_05710</name>
</gene>
<dbReference type="AlphaFoldDB" id="A0A1X1GH96"/>
<accession>A0A1X1GH96</accession>
<evidence type="ECO:0000256" key="1">
    <source>
        <dbReference type="SAM" id="Phobius"/>
    </source>
</evidence>
<evidence type="ECO:0008006" key="4">
    <source>
        <dbReference type="Google" id="ProtNLM"/>
    </source>
</evidence>
<organism evidence="2 3">
    <name type="scientific">Streptococcus oralis subsp. tigurinus</name>
    <dbReference type="NCBI Taxonomy" id="1077464"/>
    <lineage>
        <taxon>Bacteria</taxon>
        <taxon>Bacillati</taxon>
        <taxon>Bacillota</taxon>
        <taxon>Bacilli</taxon>
        <taxon>Lactobacillales</taxon>
        <taxon>Streptococcaceae</taxon>
        <taxon>Streptococcus</taxon>
    </lineage>
</organism>
<proteinExistence type="predicted"/>
<evidence type="ECO:0000313" key="3">
    <source>
        <dbReference type="Proteomes" id="UP000193030"/>
    </source>
</evidence>
<dbReference type="Proteomes" id="UP000193030">
    <property type="component" value="Unassembled WGS sequence"/>
</dbReference>
<keyword evidence="1" id="KW-1133">Transmembrane helix</keyword>
<evidence type="ECO:0000313" key="2">
    <source>
        <dbReference type="EMBL" id="ORO46113.1"/>
    </source>
</evidence>
<comment type="caution">
    <text evidence="2">The sequence shown here is derived from an EMBL/GenBank/DDBJ whole genome shotgun (WGS) entry which is preliminary data.</text>
</comment>